<keyword evidence="4 10" id="KW-0337">GPI-anchor biosynthesis</keyword>
<dbReference type="CTD" id="246580"/>
<evidence type="ECO:0000313" key="12">
    <source>
        <dbReference type="RefSeq" id="XP_011506401.1"/>
    </source>
</evidence>
<dbReference type="PANTHER" id="PTHR28650:SF1">
    <property type="entry name" value="PHOSPHATIDYLINOSITOL-GLYCAN BIOSYNTHESIS CLASS X PROTEIN"/>
    <property type="match status" value="1"/>
</dbReference>
<evidence type="ECO:0000256" key="8">
    <source>
        <dbReference type="ARBA" id="ARBA00023136"/>
    </source>
</evidence>
<dbReference type="Proteomes" id="UP000695007">
    <property type="component" value="Unplaced"/>
</dbReference>
<comment type="function">
    <text evidence="10">Stabilizing subunit of the glycosylphosphatidylinositol-mannosyltransferase I complex which catalyzes the transfer of the first mannose, via an alpha-1,4 bond from a dolichol-phosphate-mannose (Dol-P-Man) to the glucosaminyl acyl phosphatidylinositol (GlcN-(acyl)PI) intermediate to generate alpha-D-Man-(1-&gt;4)-alpha-D-GlcN-(1-&gt;6)-(1-radyl,2-acyl-sn-glycero-3-phospho)-2-acyl-inositol and participates in the sixth step of the glycosylphosphatidylinositol-anchor biosynthesis. Probably acts by stabilizing the mannosyltransferase PIGM.</text>
</comment>
<evidence type="ECO:0000313" key="11">
    <source>
        <dbReference type="Proteomes" id="UP000695007"/>
    </source>
</evidence>
<feature type="transmembrane region" description="Helical" evidence="10">
    <location>
        <begin position="207"/>
        <end position="229"/>
    </location>
</feature>
<evidence type="ECO:0000256" key="2">
    <source>
        <dbReference type="ARBA" id="ARBA00004687"/>
    </source>
</evidence>
<evidence type="ECO:0000256" key="6">
    <source>
        <dbReference type="ARBA" id="ARBA00022824"/>
    </source>
</evidence>
<dbReference type="Pfam" id="PF08320">
    <property type="entry name" value="PIG-X"/>
    <property type="match status" value="1"/>
</dbReference>
<sequence>MSINKINSRVFMKIIFYLCFSFNLIPMIIAIRASVKSEIKGDGFHRLLNYHVNTGNFQNKSCHVAVYLQLPLSLYVNVDELADRRRLYKSSSCSDGEVDVEVFAENARNQNITICSRLTSSKKTLIIPVHQRYHLASRSGEFINITLPQPKLLIGCPDRLKEHRVSTTVICWPCSEYVKKWRDIYYRWEGDNNFIWQIPVGNTSQKFQVTCITLFVTSLCAAYVLWIIYKSYKISKDKQSKDD</sequence>
<feature type="transmembrane region" description="Helical" evidence="10">
    <location>
        <begin position="12"/>
        <end position="31"/>
    </location>
</feature>
<dbReference type="RefSeq" id="XP_011506401.1">
    <property type="nucleotide sequence ID" value="XM_011508099.1"/>
</dbReference>
<evidence type="ECO:0000256" key="10">
    <source>
        <dbReference type="RuleBase" id="RU366056"/>
    </source>
</evidence>
<comment type="caution">
    <text evidence="10">Lacks conserved residue(s) required for the propagation of feature annotation.</text>
</comment>
<keyword evidence="9" id="KW-0325">Glycoprotein</keyword>
<comment type="similarity">
    <text evidence="3 10">Belongs to the PIGX family.</text>
</comment>
<evidence type="ECO:0000256" key="1">
    <source>
        <dbReference type="ARBA" id="ARBA00004389"/>
    </source>
</evidence>
<comment type="pathway">
    <text evidence="2 10">Glycolipid biosynthesis; glycosylphosphatidylinositol-anchor biosynthesis.</text>
</comment>
<gene>
    <name evidence="12" type="primary">LOC105368916</name>
</gene>
<dbReference type="InterPro" id="IPR040039">
    <property type="entry name" value="PIGX"/>
</dbReference>
<evidence type="ECO:0000256" key="4">
    <source>
        <dbReference type="ARBA" id="ARBA00022502"/>
    </source>
</evidence>
<evidence type="ECO:0000256" key="3">
    <source>
        <dbReference type="ARBA" id="ARBA00010345"/>
    </source>
</evidence>
<organism evidence="11 12">
    <name type="scientific">Ceratosolen solmsi marchali</name>
    <dbReference type="NCBI Taxonomy" id="326594"/>
    <lineage>
        <taxon>Eukaryota</taxon>
        <taxon>Metazoa</taxon>
        <taxon>Ecdysozoa</taxon>
        <taxon>Arthropoda</taxon>
        <taxon>Hexapoda</taxon>
        <taxon>Insecta</taxon>
        <taxon>Pterygota</taxon>
        <taxon>Neoptera</taxon>
        <taxon>Endopterygota</taxon>
        <taxon>Hymenoptera</taxon>
        <taxon>Apocrita</taxon>
        <taxon>Proctotrupomorpha</taxon>
        <taxon>Chalcidoidea</taxon>
        <taxon>Agaonidae</taxon>
        <taxon>Agaoninae</taxon>
        <taxon>Ceratosolen</taxon>
    </lineage>
</organism>
<keyword evidence="8 10" id="KW-0472">Membrane</keyword>
<keyword evidence="11" id="KW-1185">Reference proteome</keyword>
<dbReference type="GeneID" id="105368916"/>
<dbReference type="KEGG" id="csol:105368916"/>
<dbReference type="InterPro" id="IPR013233">
    <property type="entry name" value="PIG-X/PBN1"/>
</dbReference>
<name>A0AAJ6YY09_9HYME</name>
<dbReference type="PANTHER" id="PTHR28650">
    <property type="entry name" value="PHOSPHATIDYLINOSITOL-GLYCAN BIOSYNTHESIS CLASS X PROTEIN"/>
    <property type="match status" value="1"/>
</dbReference>
<evidence type="ECO:0000256" key="5">
    <source>
        <dbReference type="ARBA" id="ARBA00022692"/>
    </source>
</evidence>
<protein>
    <recommendedName>
        <fullName evidence="10">Phosphatidylinositol-glycan biosynthesis class X protein</fullName>
    </recommendedName>
</protein>
<keyword evidence="5 10" id="KW-0812">Transmembrane</keyword>
<comment type="subcellular location">
    <subcellularLocation>
        <location evidence="1 10">Endoplasmic reticulum membrane</location>
        <topology evidence="1 10">Single-pass membrane protein</topology>
    </subcellularLocation>
</comment>
<evidence type="ECO:0000256" key="7">
    <source>
        <dbReference type="ARBA" id="ARBA00022989"/>
    </source>
</evidence>
<dbReference type="SMART" id="SM00780">
    <property type="entry name" value="PIG-X"/>
    <property type="match status" value="1"/>
</dbReference>
<evidence type="ECO:0000256" key="9">
    <source>
        <dbReference type="ARBA" id="ARBA00023180"/>
    </source>
</evidence>
<dbReference type="GO" id="GO:0006506">
    <property type="term" value="P:GPI anchor biosynthetic process"/>
    <property type="evidence" value="ECO:0007669"/>
    <property type="project" value="UniProtKB-KW"/>
</dbReference>
<keyword evidence="7 10" id="KW-1133">Transmembrane helix</keyword>
<keyword evidence="6 10" id="KW-0256">Endoplasmic reticulum</keyword>
<dbReference type="GO" id="GO:0005789">
    <property type="term" value="C:endoplasmic reticulum membrane"/>
    <property type="evidence" value="ECO:0007669"/>
    <property type="project" value="UniProtKB-SubCell"/>
</dbReference>
<accession>A0AAJ6YY09</accession>
<dbReference type="AlphaFoldDB" id="A0AAJ6YY09"/>
<reference evidence="12" key="1">
    <citation type="submission" date="2025-08" db="UniProtKB">
        <authorList>
            <consortium name="RefSeq"/>
        </authorList>
    </citation>
    <scope>IDENTIFICATION</scope>
</reference>
<proteinExistence type="inferred from homology"/>